<gene>
    <name evidence="2" type="ORF">LTR09_011413</name>
</gene>
<evidence type="ECO:0000259" key="1">
    <source>
        <dbReference type="Pfam" id="PF00651"/>
    </source>
</evidence>
<dbReference type="CDD" id="cd18186">
    <property type="entry name" value="BTB_POZ_ZBTB_KLHL-like"/>
    <property type="match status" value="1"/>
</dbReference>
<name>A0AAJ0D679_9PEZI</name>
<dbReference type="PANTHER" id="PTHR47843:SF5">
    <property type="entry name" value="BTB_POZ DOMAIN PROTEIN"/>
    <property type="match status" value="1"/>
</dbReference>
<dbReference type="EMBL" id="JAWDJX010000067">
    <property type="protein sequence ID" value="KAK3047146.1"/>
    <property type="molecule type" value="Genomic_DNA"/>
</dbReference>
<feature type="domain" description="BTB" evidence="1">
    <location>
        <begin position="15"/>
        <end position="91"/>
    </location>
</feature>
<protein>
    <recommendedName>
        <fullName evidence="1">BTB domain-containing protein</fullName>
    </recommendedName>
</protein>
<dbReference type="Gene3D" id="3.30.710.10">
    <property type="entry name" value="Potassium Channel Kv1.1, Chain A"/>
    <property type="match status" value="1"/>
</dbReference>
<accession>A0AAJ0D679</accession>
<dbReference type="Proteomes" id="UP001271007">
    <property type="component" value="Unassembled WGS sequence"/>
</dbReference>
<organism evidence="2 3">
    <name type="scientific">Extremus antarcticus</name>
    <dbReference type="NCBI Taxonomy" id="702011"/>
    <lineage>
        <taxon>Eukaryota</taxon>
        <taxon>Fungi</taxon>
        <taxon>Dikarya</taxon>
        <taxon>Ascomycota</taxon>
        <taxon>Pezizomycotina</taxon>
        <taxon>Dothideomycetes</taxon>
        <taxon>Dothideomycetidae</taxon>
        <taxon>Mycosphaerellales</taxon>
        <taxon>Extremaceae</taxon>
        <taxon>Extremus</taxon>
    </lineage>
</organism>
<comment type="caution">
    <text evidence="2">The sequence shown here is derived from an EMBL/GenBank/DDBJ whole genome shotgun (WGS) entry which is preliminary data.</text>
</comment>
<keyword evidence="3" id="KW-1185">Reference proteome</keyword>
<dbReference type="Pfam" id="PF00651">
    <property type="entry name" value="BTB"/>
    <property type="match status" value="1"/>
</dbReference>
<evidence type="ECO:0000313" key="2">
    <source>
        <dbReference type="EMBL" id="KAK3047146.1"/>
    </source>
</evidence>
<proteinExistence type="predicted"/>
<dbReference type="SUPFAM" id="SSF54695">
    <property type="entry name" value="POZ domain"/>
    <property type="match status" value="1"/>
</dbReference>
<dbReference type="PANTHER" id="PTHR47843">
    <property type="entry name" value="BTB DOMAIN-CONTAINING PROTEIN-RELATED"/>
    <property type="match status" value="1"/>
</dbReference>
<sequence length="288" mass="32105">MHGMVNTQEMLHNPLKELLASGKYSDLTLECGERRWSVHQCICGRVLRIRLAASTDEANGHCTTTVDPEAVDPEAVNLMVTFIYSGEYALPPIDLVKEEASSDDPWRASPPAPIDDREIVMHAKLYALGLRFGIVALKEYAEEKFAAAASHAWGRPSFIAAMKILPAQQTWHRDICSTIWTIVIHAISNHGSVLQHQDGLVEGILSIEGLAQELLKRKREWVEDYSHRLDTLDKVFLDAQAHALTDASVEKKYQAQRWTLELGHRVARQAAAPFEEAFGIEVDDCAAA</sequence>
<dbReference type="AlphaFoldDB" id="A0AAJ0D679"/>
<reference evidence="2" key="1">
    <citation type="submission" date="2023-04" db="EMBL/GenBank/DDBJ databases">
        <title>Black Yeasts Isolated from many extreme environments.</title>
        <authorList>
            <person name="Coleine C."/>
            <person name="Stajich J.E."/>
            <person name="Selbmann L."/>
        </authorList>
    </citation>
    <scope>NUCLEOTIDE SEQUENCE</scope>
    <source>
        <strain evidence="2">CCFEE 5312</strain>
    </source>
</reference>
<dbReference type="InterPro" id="IPR011333">
    <property type="entry name" value="SKP1/BTB/POZ_sf"/>
</dbReference>
<evidence type="ECO:0000313" key="3">
    <source>
        <dbReference type="Proteomes" id="UP001271007"/>
    </source>
</evidence>
<dbReference type="InterPro" id="IPR000210">
    <property type="entry name" value="BTB/POZ_dom"/>
</dbReference>